<accession>A0A6C0APD4</accession>
<evidence type="ECO:0000313" key="1">
    <source>
        <dbReference type="EMBL" id="QHS81221.1"/>
    </source>
</evidence>
<sequence length="346" mass="39793">MKIAVVKSSVYQDLWVTDICNNPYDLFKSSMMRCPPIGLAEEYGADFIIVKDTDEYPCGSNKNCLDPRFTNSMKFAKEGKNPSLPFLDETFHKEVAIDSIAYPADTIEWSKYNIVMCINACIPARITQKYPSIMWCYWIGENNMSLVMNKLDCYDLVLNQDVFKKNLPFFSIGFPYTYLGPLTIETIVKRDYNLTNVVKKGIFMEINNTQERPVQRIPLEFQQISSETGQPIVKHSQNILENAKNLVEAKYYIKLLGRRIRGNGILECISAGTLILTNEQLVEFNDLLLPECKIQSYTDAIIKIKFFDANPEAYDVAIQTQRDLLNAKYFKGPYDTLIQKYITLKD</sequence>
<proteinExistence type="predicted"/>
<name>A0A6C0APD4_9ZZZZ</name>
<reference evidence="1" key="1">
    <citation type="journal article" date="2020" name="Nature">
        <title>Giant virus diversity and host interactions through global metagenomics.</title>
        <authorList>
            <person name="Schulz F."/>
            <person name="Roux S."/>
            <person name="Paez-Espino D."/>
            <person name="Jungbluth S."/>
            <person name="Walsh D.A."/>
            <person name="Denef V.J."/>
            <person name="McMahon K.D."/>
            <person name="Konstantinidis K.T."/>
            <person name="Eloe-Fadrosh E.A."/>
            <person name="Kyrpides N.C."/>
            <person name="Woyke T."/>
        </authorList>
    </citation>
    <scope>NUCLEOTIDE SEQUENCE</scope>
    <source>
        <strain evidence="1">GVMAG-S-1101161-73</strain>
    </source>
</reference>
<organism evidence="1">
    <name type="scientific">viral metagenome</name>
    <dbReference type="NCBI Taxonomy" id="1070528"/>
    <lineage>
        <taxon>unclassified sequences</taxon>
        <taxon>metagenomes</taxon>
        <taxon>organismal metagenomes</taxon>
    </lineage>
</organism>
<protein>
    <recommendedName>
        <fullName evidence="2">Glycosyltransferase</fullName>
    </recommendedName>
</protein>
<dbReference type="EMBL" id="MN740731">
    <property type="protein sequence ID" value="QHS81221.1"/>
    <property type="molecule type" value="Genomic_DNA"/>
</dbReference>
<dbReference type="AlphaFoldDB" id="A0A6C0APD4"/>
<evidence type="ECO:0008006" key="2">
    <source>
        <dbReference type="Google" id="ProtNLM"/>
    </source>
</evidence>